<dbReference type="InterPro" id="IPR010652">
    <property type="entry name" value="DUF1232"/>
</dbReference>
<gene>
    <name evidence="7" type="ORF">V8Q02_24210</name>
</gene>
<evidence type="ECO:0000313" key="7">
    <source>
        <dbReference type="EMBL" id="MEI1251074.1"/>
    </source>
</evidence>
<evidence type="ECO:0000313" key="8">
    <source>
        <dbReference type="Proteomes" id="UP001531129"/>
    </source>
</evidence>
<evidence type="ECO:0000256" key="4">
    <source>
        <dbReference type="ARBA" id="ARBA00023136"/>
    </source>
</evidence>
<sequence>MQLISKAKNWAKSLKRDIVALWLAARDPRVPWHAKAVAGAVAAYALSPIDLIPDFIPILGYLDDLFIVPLGIMLAIRLVPVEVMNELRMEATRRTERPSGRVGLIFILAVWLICIIFLALALRKLTWPAAMGTYE</sequence>
<name>A0ABU8CR07_9HYPH</name>
<dbReference type="RefSeq" id="WP_335914540.1">
    <property type="nucleotide sequence ID" value="NZ_JBAMYB010000014.1"/>
</dbReference>
<reference evidence="7 8" key="1">
    <citation type="submission" date="2024-01" db="EMBL/GenBank/DDBJ databases">
        <title>Draft genome sequences of three bacterial strains isolated from Acacia saligna represent a potential new species within the genus Rhizobium.</title>
        <authorList>
            <person name="Tambong J.T."/>
            <person name="Mnasri B."/>
        </authorList>
    </citation>
    <scope>NUCLEOTIDE SEQUENCE [LARGE SCALE GENOMIC DNA]</scope>
    <source>
        <strain evidence="7 8">1AS12I</strain>
    </source>
</reference>
<dbReference type="Proteomes" id="UP001531129">
    <property type="component" value="Unassembled WGS sequence"/>
</dbReference>
<proteinExistence type="predicted"/>
<evidence type="ECO:0000256" key="5">
    <source>
        <dbReference type="SAM" id="Phobius"/>
    </source>
</evidence>
<feature type="transmembrane region" description="Helical" evidence="5">
    <location>
        <begin position="59"/>
        <end position="81"/>
    </location>
</feature>
<keyword evidence="8" id="KW-1185">Reference proteome</keyword>
<evidence type="ECO:0000259" key="6">
    <source>
        <dbReference type="Pfam" id="PF06803"/>
    </source>
</evidence>
<keyword evidence="2 5" id="KW-0812">Transmembrane</keyword>
<organism evidence="7 8">
    <name type="scientific">Rhizobium aouanii</name>
    <dbReference type="NCBI Taxonomy" id="3118145"/>
    <lineage>
        <taxon>Bacteria</taxon>
        <taxon>Pseudomonadati</taxon>
        <taxon>Pseudomonadota</taxon>
        <taxon>Alphaproteobacteria</taxon>
        <taxon>Hyphomicrobiales</taxon>
        <taxon>Rhizobiaceae</taxon>
        <taxon>Rhizobium/Agrobacterium group</taxon>
        <taxon>Rhizobium</taxon>
    </lineage>
</organism>
<comment type="caution">
    <text evidence="7">The sequence shown here is derived from an EMBL/GenBank/DDBJ whole genome shotgun (WGS) entry which is preliminary data.</text>
</comment>
<evidence type="ECO:0000256" key="2">
    <source>
        <dbReference type="ARBA" id="ARBA00022692"/>
    </source>
</evidence>
<dbReference type="EMBL" id="JBAMYC010000014">
    <property type="protein sequence ID" value="MEI1251074.1"/>
    <property type="molecule type" value="Genomic_DNA"/>
</dbReference>
<keyword evidence="3 5" id="KW-1133">Transmembrane helix</keyword>
<feature type="transmembrane region" description="Helical" evidence="5">
    <location>
        <begin position="102"/>
        <end position="122"/>
    </location>
</feature>
<keyword evidence="4 5" id="KW-0472">Membrane</keyword>
<feature type="domain" description="DUF1232" evidence="6">
    <location>
        <begin position="34"/>
        <end position="70"/>
    </location>
</feature>
<evidence type="ECO:0000256" key="3">
    <source>
        <dbReference type="ARBA" id="ARBA00022989"/>
    </source>
</evidence>
<accession>A0ABU8CR07</accession>
<dbReference type="Pfam" id="PF06803">
    <property type="entry name" value="DUF1232"/>
    <property type="match status" value="1"/>
</dbReference>
<evidence type="ECO:0000256" key="1">
    <source>
        <dbReference type="ARBA" id="ARBA00004127"/>
    </source>
</evidence>
<comment type="subcellular location">
    <subcellularLocation>
        <location evidence="1">Endomembrane system</location>
        <topology evidence="1">Multi-pass membrane protein</topology>
    </subcellularLocation>
</comment>
<protein>
    <submittedName>
        <fullName evidence="7">YkvA family protein</fullName>
    </submittedName>
</protein>